<dbReference type="EMBL" id="CATOUU010000783">
    <property type="protein sequence ID" value="CAI9947912.1"/>
    <property type="molecule type" value="Genomic_DNA"/>
</dbReference>
<keyword evidence="7" id="KW-1185">Reference proteome</keyword>
<evidence type="ECO:0000313" key="3">
    <source>
        <dbReference type="EMBL" id="CAI9968960.1"/>
    </source>
</evidence>
<proteinExistence type="predicted"/>
<organism evidence="3">
    <name type="scientific">Hexamita inflata</name>
    <dbReference type="NCBI Taxonomy" id="28002"/>
    <lineage>
        <taxon>Eukaryota</taxon>
        <taxon>Metamonada</taxon>
        <taxon>Diplomonadida</taxon>
        <taxon>Hexamitidae</taxon>
        <taxon>Hexamitinae</taxon>
        <taxon>Hexamita</taxon>
    </lineage>
</organism>
<reference evidence="3" key="1">
    <citation type="submission" date="2023-06" db="EMBL/GenBank/DDBJ databases">
        <authorList>
            <person name="Kurt Z."/>
        </authorList>
    </citation>
    <scope>NUCLEOTIDE SEQUENCE</scope>
</reference>
<comment type="caution">
    <text evidence="3">The sequence shown here is derived from an EMBL/GenBank/DDBJ whole genome shotgun (WGS) entry which is preliminary data.</text>
</comment>
<dbReference type="EMBL" id="CATOUU010000109">
    <property type="protein sequence ID" value="CAI9916773.1"/>
    <property type="molecule type" value="Genomic_DNA"/>
</dbReference>
<sequence>MQYKANETEFIIMDAGKNVVQVIPTHAVHQNRLYVTSTGVYFRSIEEYSNLLDDEHVRYNLYVYTIATGKITQAMFDIPFFELLFVYNDHVTGMKSELLFGLIGNVFEPLGAIKIDDNLLLNLIYNDASTIPKTLLKPKRFVYEYAINNETYTYLENWMFTSVDGKVTGRFPIDFQLNGFNLKQLQIKDSVYGFIGDYMNAKVFACLNKNQLTTIQTYPHFQYEIAQLVQVGEKCGIKQVINDDVEWRMNDWGEMEQVIDPNAPAVLFVDGKFIELTGEIDPATCIYEYSENVKFYSHHAVLFVGGKVKQIVMLPLHLTRGKEIRRVEGVKSANVEGEEMDLGFLDGFAG</sequence>
<protein>
    <submittedName>
        <fullName evidence="3">Uncharacterized protein</fullName>
    </submittedName>
</protein>
<evidence type="ECO:0000313" key="7">
    <source>
        <dbReference type="Proteomes" id="UP001642409"/>
    </source>
</evidence>
<dbReference type="EMBL" id="CAXDID020000461">
    <property type="protein sequence ID" value="CAL6093931.1"/>
    <property type="molecule type" value="Genomic_DNA"/>
</dbReference>
<evidence type="ECO:0000313" key="4">
    <source>
        <dbReference type="EMBL" id="CAL6093931.1"/>
    </source>
</evidence>
<evidence type="ECO:0000313" key="5">
    <source>
        <dbReference type="EMBL" id="CAL6103975.1"/>
    </source>
</evidence>
<reference evidence="4 7" key="2">
    <citation type="submission" date="2024-07" db="EMBL/GenBank/DDBJ databases">
        <authorList>
            <person name="Akdeniz Z."/>
        </authorList>
    </citation>
    <scope>NUCLEOTIDE SEQUENCE [LARGE SCALE GENOMIC DNA]</scope>
</reference>
<gene>
    <name evidence="2" type="ORF">HINF_LOCUS35557</name>
    <name evidence="1" type="ORF">HINF_LOCUS4418</name>
    <name evidence="3" type="ORF">HINF_LOCUS56605</name>
    <name evidence="4" type="ORF">HINF_LOCUS67228</name>
    <name evidence="5" type="ORF">HINF_LOCUS72462</name>
    <name evidence="6" type="ORF">HINF_LOCUS74938</name>
</gene>
<dbReference type="EMBL" id="CATOUU010001051">
    <property type="protein sequence ID" value="CAI9968960.1"/>
    <property type="molecule type" value="Genomic_DNA"/>
</dbReference>
<evidence type="ECO:0000313" key="6">
    <source>
        <dbReference type="EMBL" id="CAL6108378.1"/>
    </source>
</evidence>
<dbReference type="Proteomes" id="UP001642409">
    <property type="component" value="Unassembled WGS sequence"/>
</dbReference>
<name>A0AA86RM33_9EUKA</name>
<accession>A0AA86RM33</accession>
<dbReference type="AlphaFoldDB" id="A0AA86RM33"/>
<dbReference type="EMBL" id="CAXDID020000575">
    <property type="protein sequence ID" value="CAL6103975.1"/>
    <property type="molecule type" value="Genomic_DNA"/>
</dbReference>
<dbReference type="EMBL" id="CAXDID020000650">
    <property type="protein sequence ID" value="CAL6108378.1"/>
    <property type="molecule type" value="Genomic_DNA"/>
</dbReference>
<evidence type="ECO:0000313" key="2">
    <source>
        <dbReference type="EMBL" id="CAI9947912.1"/>
    </source>
</evidence>
<evidence type="ECO:0000313" key="1">
    <source>
        <dbReference type="EMBL" id="CAI9916773.1"/>
    </source>
</evidence>